<accession>A0A0F2LZN7</accession>
<name>A0A0F2LZN7_SPOSC</name>
<reference evidence="1 2" key="2">
    <citation type="journal article" date="2015" name="Eukaryot. Cell">
        <title>Asexual propagation of a virulent clone complex in a human and feline outbreak of sporotrichosis.</title>
        <authorList>
            <person name="Teixeira Mde M."/>
            <person name="Rodrigues A.M."/>
            <person name="Tsui C.K."/>
            <person name="de Almeida L.G."/>
            <person name="Van Diepeningen A.D."/>
            <person name="van den Ende B.G."/>
            <person name="Fernandes G.F."/>
            <person name="Kano R."/>
            <person name="Hamelin R.C."/>
            <person name="Lopes-Bezerra L.M."/>
            <person name="Vasconcelos A.T."/>
            <person name="de Hoog S."/>
            <person name="de Camargo Z.P."/>
            <person name="Felipe M.S."/>
        </authorList>
    </citation>
    <scope>NUCLEOTIDE SEQUENCE [LARGE SCALE GENOMIC DNA]</scope>
    <source>
        <strain evidence="1 2">1099-18</strain>
    </source>
</reference>
<sequence>MRLHTPAFDSQVGPRDAATHRDAISLSLVQETKTTTTNVAAAPSKSPMHASGRWALALGRSWRVTARKGQAQRAECPGARREGAGGVQGMTVGELGLAIGVLCWANHTQTHNFTTYYCACLAITSHNPRRQAVV</sequence>
<organism evidence="1 2">
    <name type="scientific">Sporothrix schenckii 1099-18</name>
    <dbReference type="NCBI Taxonomy" id="1397361"/>
    <lineage>
        <taxon>Eukaryota</taxon>
        <taxon>Fungi</taxon>
        <taxon>Dikarya</taxon>
        <taxon>Ascomycota</taxon>
        <taxon>Pezizomycotina</taxon>
        <taxon>Sordariomycetes</taxon>
        <taxon>Sordariomycetidae</taxon>
        <taxon>Ophiostomatales</taxon>
        <taxon>Ophiostomataceae</taxon>
        <taxon>Sporothrix</taxon>
    </lineage>
</organism>
<protein>
    <submittedName>
        <fullName evidence="1">Uncharacterized protein</fullName>
    </submittedName>
</protein>
<reference evidence="1 2" key="1">
    <citation type="journal article" date="2014" name="BMC Genomics">
        <title>Comparative genomics of the major fungal agents of human and animal Sporotrichosis: Sporothrix schenckii and Sporothrix brasiliensis.</title>
        <authorList>
            <person name="Teixeira M.M."/>
            <person name="de Almeida L.G."/>
            <person name="Kubitschek-Barreira P."/>
            <person name="Alves F.L."/>
            <person name="Kioshima E.S."/>
            <person name="Abadio A.K."/>
            <person name="Fernandes L."/>
            <person name="Derengowski L.S."/>
            <person name="Ferreira K.S."/>
            <person name="Souza R.C."/>
            <person name="Ruiz J.C."/>
            <person name="de Andrade N.C."/>
            <person name="Paes H.C."/>
            <person name="Nicola A.M."/>
            <person name="Albuquerque P."/>
            <person name="Gerber A.L."/>
            <person name="Martins V.P."/>
            <person name="Peconick L.D."/>
            <person name="Neto A.V."/>
            <person name="Chaucanez C.B."/>
            <person name="Silva P.A."/>
            <person name="Cunha O.L."/>
            <person name="de Oliveira F.F."/>
            <person name="dos Santos T.C."/>
            <person name="Barros A.L."/>
            <person name="Soares M.A."/>
            <person name="de Oliveira L.M."/>
            <person name="Marini M.M."/>
            <person name="Villalobos-Duno H."/>
            <person name="Cunha M.M."/>
            <person name="de Hoog S."/>
            <person name="da Silveira J.F."/>
            <person name="Henrissat B."/>
            <person name="Nino-Vega G.A."/>
            <person name="Cisalpino P.S."/>
            <person name="Mora-Montes H.M."/>
            <person name="Almeida S.R."/>
            <person name="Stajich J.E."/>
            <person name="Lopes-Bezerra L.M."/>
            <person name="Vasconcelos A.T."/>
            <person name="Felipe M.S."/>
        </authorList>
    </citation>
    <scope>NUCLEOTIDE SEQUENCE [LARGE SCALE GENOMIC DNA]</scope>
    <source>
        <strain evidence="1 2">1099-18</strain>
    </source>
</reference>
<dbReference type="EMBL" id="AXCR01000011">
    <property type="protein sequence ID" value="KJR81371.1"/>
    <property type="molecule type" value="Genomic_DNA"/>
</dbReference>
<evidence type="ECO:0000313" key="2">
    <source>
        <dbReference type="Proteomes" id="UP000033710"/>
    </source>
</evidence>
<comment type="caution">
    <text evidence="1">The sequence shown here is derived from an EMBL/GenBank/DDBJ whole genome shotgun (WGS) entry which is preliminary data.</text>
</comment>
<dbReference type="AlphaFoldDB" id="A0A0F2LZN7"/>
<gene>
    <name evidence="1" type="ORF">SPSK_01292</name>
</gene>
<evidence type="ECO:0000313" key="1">
    <source>
        <dbReference type="EMBL" id="KJR81371.1"/>
    </source>
</evidence>
<proteinExistence type="predicted"/>
<dbReference type="GeneID" id="27663499"/>
<dbReference type="Proteomes" id="UP000033710">
    <property type="component" value="Unassembled WGS sequence"/>
</dbReference>
<dbReference type="RefSeq" id="XP_016584047.1">
    <property type="nucleotide sequence ID" value="XM_016728222.1"/>
</dbReference>
<dbReference type="VEuPathDB" id="FungiDB:SPSK_01292"/>
<dbReference type="KEGG" id="ssck:SPSK_01292"/>